<dbReference type="InterPro" id="IPR013249">
    <property type="entry name" value="RNA_pol_sigma70_r4_t2"/>
</dbReference>
<dbReference type="InterPro" id="IPR014284">
    <property type="entry name" value="RNA_pol_sigma-70_dom"/>
</dbReference>
<dbReference type="Gene3D" id="1.10.10.10">
    <property type="entry name" value="Winged helix-like DNA-binding domain superfamily/Winged helix DNA-binding domain"/>
    <property type="match status" value="1"/>
</dbReference>
<evidence type="ECO:0000256" key="2">
    <source>
        <dbReference type="ARBA" id="ARBA00023015"/>
    </source>
</evidence>
<organism evidence="10 11">
    <name type="scientific">Paenibacillus vortex V453</name>
    <dbReference type="NCBI Taxonomy" id="715225"/>
    <lineage>
        <taxon>Bacteria</taxon>
        <taxon>Bacillati</taxon>
        <taxon>Bacillota</taxon>
        <taxon>Bacilli</taxon>
        <taxon>Bacillales</taxon>
        <taxon>Paenibacillaceae</taxon>
        <taxon>Paenibacillus</taxon>
    </lineage>
</organism>
<keyword evidence="4" id="KW-0238">DNA-binding</keyword>
<evidence type="ECO:0000259" key="9">
    <source>
        <dbReference type="Pfam" id="PF08281"/>
    </source>
</evidence>
<dbReference type="InterPro" id="IPR013324">
    <property type="entry name" value="RNA_pol_sigma_r3/r4-like"/>
</dbReference>
<feature type="coiled-coil region" evidence="6">
    <location>
        <begin position="148"/>
        <end position="175"/>
    </location>
</feature>
<comment type="similarity">
    <text evidence="1">Belongs to the sigma-70 factor family. ECF subfamily.</text>
</comment>
<evidence type="ECO:0000256" key="5">
    <source>
        <dbReference type="ARBA" id="ARBA00023163"/>
    </source>
</evidence>
<gene>
    <name evidence="10" type="ORF">PVOR_15629</name>
</gene>
<dbReference type="NCBIfam" id="TIGR02937">
    <property type="entry name" value="sigma70-ECF"/>
    <property type="match status" value="1"/>
</dbReference>
<reference evidence="10 11" key="1">
    <citation type="journal article" date="2010" name="BMC Genomics">
        <title>Genome sequence of the pattern forming Paenibacillus vortex bacterium reveals potential for thriving in complex environments.</title>
        <authorList>
            <person name="Sirota-Madi A."/>
            <person name="Olender T."/>
            <person name="Helman Y."/>
            <person name="Ingham C."/>
            <person name="Brainis I."/>
            <person name="Roth D."/>
            <person name="Hagi E."/>
            <person name="Brodsky L."/>
            <person name="Leshkowitz D."/>
            <person name="Galatenko V."/>
            <person name="Nikolaev V."/>
            <person name="Mugasimangalam R.C."/>
            <person name="Bransburg-Zabary S."/>
            <person name="Gutnick D.L."/>
            <person name="Lancet D."/>
            <person name="Ben-Jacob E."/>
        </authorList>
    </citation>
    <scope>NUCLEOTIDE SEQUENCE [LARGE SCALE GENOMIC DNA]</scope>
    <source>
        <strain evidence="10 11">V453</strain>
    </source>
</reference>
<keyword evidence="6" id="KW-0175">Coiled coil</keyword>
<dbReference type="GO" id="GO:0003677">
    <property type="term" value="F:DNA binding"/>
    <property type="evidence" value="ECO:0007669"/>
    <property type="project" value="UniProtKB-KW"/>
</dbReference>
<dbReference type="Gene3D" id="1.10.1740.10">
    <property type="match status" value="1"/>
</dbReference>
<keyword evidence="5" id="KW-0804">Transcription</keyword>
<dbReference type="GO" id="GO:0016987">
    <property type="term" value="F:sigma factor activity"/>
    <property type="evidence" value="ECO:0007669"/>
    <property type="project" value="UniProtKB-KW"/>
</dbReference>
<feature type="transmembrane region" description="Helical" evidence="7">
    <location>
        <begin position="234"/>
        <end position="253"/>
    </location>
</feature>
<evidence type="ECO:0000256" key="4">
    <source>
        <dbReference type="ARBA" id="ARBA00023125"/>
    </source>
</evidence>
<dbReference type="PANTHER" id="PTHR43133">
    <property type="entry name" value="RNA POLYMERASE ECF-TYPE SIGMA FACTO"/>
    <property type="match status" value="1"/>
</dbReference>
<dbReference type="InterPro" id="IPR007627">
    <property type="entry name" value="RNA_pol_sigma70_r2"/>
</dbReference>
<protein>
    <recommendedName>
        <fullName evidence="12">RNA polymerase, sigma-24 subunit, ECF subfamily protein</fullName>
    </recommendedName>
</protein>
<dbReference type="EMBL" id="ADHJ01000023">
    <property type="protein sequence ID" value="EFU41073.1"/>
    <property type="molecule type" value="Genomic_DNA"/>
</dbReference>
<dbReference type="InterPro" id="IPR013325">
    <property type="entry name" value="RNA_pol_sigma_r2"/>
</dbReference>
<feature type="domain" description="RNA polymerase sigma-70 region 2" evidence="8">
    <location>
        <begin position="22"/>
        <end position="88"/>
    </location>
</feature>
<dbReference type="GO" id="GO:0006352">
    <property type="term" value="P:DNA-templated transcription initiation"/>
    <property type="evidence" value="ECO:0007669"/>
    <property type="project" value="InterPro"/>
</dbReference>
<dbReference type="SUPFAM" id="SSF88946">
    <property type="entry name" value="Sigma2 domain of RNA polymerase sigma factors"/>
    <property type="match status" value="1"/>
</dbReference>
<evidence type="ECO:0000313" key="10">
    <source>
        <dbReference type="EMBL" id="EFU41073.1"/>
    </source>
</evidence>
<dbReference type="Proteomes" id="UP000003094">
    <property type="component" value="Unassembled WGS sequence"/>
</dbReference>
<keyword evidence="7" id="KW-0472">Membrane</keyword>
<feature type="domain" description="RNA polymerase sigma factor 70 region 4 type 2" evidence="9">
    <location>
        <begin position="118"/>
        <end position="168"/>
    </location>
</feature>
<keyword evidence="11" id="KW-1185">Reference proteome</keyword>
<keyword evidence="3" id="KW-0731">Sigma factor</keyword>
<evidence type="ECO:0000313" key="11">
    <source>
        <dbReference type="Proteomes" id="UP000003094"/>
    </source>
</evidence>
<dbReference type="KEGG" id="pvo:PVOR_15629"/>
<dbReference type="InterPro" id="IPR036388">
    <property type="entry name" value="WH-like_DNA-bd_sf"/>
</dbReference>
<keyword evidence="7" id="KW-1133">Transmembrane helix</keyword>
<dbReference type="SUPFAM" id="SSF88659">
    <property type="entry name" value="Sigma3 and sigma4 domains of RNA polymerase sigma factors"/>
    <property type="match status" value="1"/>
</dbReference>
<accession>A0A2R9SUR4</accession>
<dbReference type="InterPro" id="IPR039425">
    <property type="entry name" value="RNA_pol_sigma-70-like"/>
</dbReference>
<dbReference type="PANTHER" id="PTHR43133:SF8">
    <property type="entry name" value="RNA POLYMERASE SIGMA FACTOR HI_1459-RELATED"/>
    <property type="match status" value="1"/>
</dbReference>
<keyword evidence="2" id="KW-0805">Transcription regulation</keyword>
<sequence length="502" mass="58663">MDYIEECVRRVKAGEVDCFEPIVETYKKQIYIYCCRMLGCKQDAQDAVQDIFIKAFTKLHLYEAKVSFSSWLYKIAYHHCLNLIRKRRVRLRVSRLMKPAGHADSVEQTLERRWFSEPLEYAMNKLSVEERNLLVLRVFEDKPFSEIAQILDKNLSAVKKKYARMKQKVIKLMEEKGGHGVMRDYGQSDEDRMLRSLELQSVEDEIDVTPAIMRQVRQIHQKKQGRGFRNRRKYFMMASLSAILILSSMSVYASQYFIQIKNKEGEIILTTMKPWKYTESEYNAKRERETEEELSKRLKPGEQAVYYIKDRHMTSSAKKYPLNYFYKTIQHPNYNDLAKEIEEKGAPLLQEPEYVPSGYFFDRGQIQIRNEPVWGTPEYESLLNELKEQAARSDEEQGLFYKRVSWSKIASTVMEYRKDESRIIFIAFAREKGSKAGVPTEQAVKLTVNGKGMILSSNSVSANRKLTWLSDNEEVMYVITDDPKDPLSNDDFAKIAAGLLPE</sequence>
<comment type="caution">
    <text evidence="10">The sequence shown here is derived from an EMBL/GenBank/DDBJ whole genome shotgun (WGS) entry which is preliminary data.</text>
</comment>
<evidence type="ECO:0000259" key="8">
    <source>
        <dbReference type="Pfam" id="PF04542"/>
    </source>
</evidence>
<dbReference type="Pfam" id="PF08281">
    <property type="entry name" value="Sigma70_r4_2"/>
    <property type="match status" value="1"/>
</dbReference>
<keyword evidence="7" id="KW-0812">Transmembrane</keyword>
<evidence type="ECO:0000256" key="7">
    <source>
        <dbReference type="SAM" id="Phobius"/>
    </source>
</evidence>
<evidence type="ECO:0000256" key="1">
    <source>
        <dbReference type="ARBA" id="ARBA00010641"/>
    </source>
</evidence>
<proteinExistence type="inferred from homology"/>
<dbReference type="AlphaFoldDB" id="A0A2R9SUR4"/>
<evidence type="ECO:0008006" key="12">
    <source>
        <dbReference type="Google" id="ProtNLM"/>
    </source>
</evidence>
<evidence type="ECO:0000256" key="6">
    <source>
        <dbReference type="SAM" id="Coils"/>
    </source>
</evidence>
<evidence type="ECO:0000256" key="3">
    <source>
        <dbReference type="ARBA" id="ARBA00023082"/>
    </source>
</evidence>
<dbReference type="Pfam" id="PF04542">
    <property type="entry name" value="Sigma70_r2"/>
    <property type="match status" value="1"/>
</dbReference>
<name>A0A2R9SUR4_9BACL</name>